<feature type="signal peptide" evidence="4">
    <location>
        <begin position="1"/>
        <end position="36"/>
    </location>
</feature>
<comment type="caution">
    <text evidence="5">The sequence shown here is derived from an EMBL/GenBank/DDBJ whole genome shotgun (WGS) entry which is preliminary data.</text>
</comment>
<evidence type="ECO:0000256" key="1">
    <source>
        <dbReference type="ARBA" id="ARBA00004442"/>
    </source>
</evidence>
<keyword evidence="2" id="KW-0472">Membrane</keyword>
<accession>A0A916YJS4</accession>
<organism evidence="5 6">
    <name type="scientific">Emticicia aquatilis</name>
    <dbReference type="NCBI Taxonomy" id="1537369"/>
    <lineage>
        <taxon>Bacteria</taxon>
        <taxon>Pseudomonadati</taxon>
        <taxon>Bacteroidota</taxon>
        <taxon>Cytophagia</taxon>
        <taxon>Cytophagales</taxon>
        <taxon>Leadbetterellaceae</taxon>
        <taxon>Emticicia</taxon>
    </lineage>
</organism>
<reference evidence="5" key="2">
    <citation type="submission" date="2020-09" db="EMBL/GenBank/DDBJ databases">
        <authorList>
            <person name="Sun Q."/>
            <person name="Zhou Y."/>
        </authorList>
    </citation>
    <scope>NUCLEOTIDE SEQUENCE</scope>
    <source>
        <strain evidence="5">CGMCC 1.15958</strain>
    </source>
</reference>
<keyword evidence="3" id="KW-0998">Cell outer membrane</keyword>
<dbReference type="Proteomes" id="UP000609064">
    <property type="component" value="Unassembled WGS sequence"/>
</dbReference>
<keyword evidence="4" id="KW-0732">Signal</keyword>
<evidence type="ECO:0000313" key="6">
    <source>
        <dbReference type="Proteomes" id="UP000609064"/>
    </source>
</evidence>
<dbReference type="SUPFAM" id="SSF56935">
    <property type="entry name" value="Porins"/>
    <property type="match status" value="1"/>
</dbReference>
<dbReference type="Gene3D" id="2.40.170.20">
    <property type="entry name" value="TonB-dependent receptor, beta-barrel domain"/>
    <property type="match status" value="1"/>
</dbReference>
<dbReference type="RefSeq" id="WP_188765104.1">
    <property type="nucleotide sequence ID" value="NZ_BMKK01000002.1"/>
</dbReference>
<evidence type="ECO:0008006" key="7">
    <source>
        <dbReference type="Google" id="ProtNLM"/>
    </source>
</evidence>
<proteinExistence type="predicted"/>
<dbReference type="GO" id="GO:0009279">
    <property type="term" value="C:cell outer membrane"/>
    <property type="evidence" value="ECO:0007669"/>
    <property type="project" value="UniProtKB-SubCell"/>
</dbReference>
<sequence length="569" mass="65576">MNFIKLNNISAKDNLFSQKIILALGIILSSSASVFAQLDDDIVITKDRKVELPPANRVFEKIPPVKTNPEDRQMKYSFFDRKLKGIEEVKFNPTVVSPDGGKKKEEEEKYNNYISLGAGNFGRIFGELYVNSAQDSKMIFGVHAMHNSTTRGPVDDKNSANMYDKAELTGKYLAEKFQVNGGLSYNRDQYYFYGYKRPRVEFDRKEIKQILNTLNFNVGFENIAPNPRVDYALKTNIRSLKDNYSAQETDWTTTFNAYFPIIEDKFIALVDADANMAQRSDGEVDKRNLFRVEPSFKVNLNRFGASIGYKAVNEFDEVKKINRTKGFPTVELTYKLPNLIYVFAGYDGDIIRNTLGSFLNENPYLKQQTKLLNTEKLQEYYVGGKGDIGSGFSFNFRGSMGYYKNLYYFNNYSPKATEMLGDTAKFTVLYDSLKTQYVNVNVQLNYQPAQIWRTYLRTEINHYQKRAYEKPFHRPLVTVKWGNTLIVSDRLIANLDLAYIGKTFAKNPTTNAIVTNKAIFDMNTEFDYLFGKQFTAFVKLNNILGKKYERYLYYPQQGLNFLVGVNFSF</sequence>
<name>A0A916YJS4_9BACT</name>
<reference evidence="5" key="1">
    <citation type="journal article" date="2014" name="Int. J. Syst. Evol. Microbiol.">
        <title>Complete genome sequence of Corynebacterium casei LMG S-19264T (=DSM 44701T), isolated from a smear-ripened cheese.</title>
        <authorList>
            <consortium name="US DOE Joint Genome Institute (JGI-PGF)"/>
            <person name="Walter F."/>
            <person name="Albersmeier A."/>
            <person name="Kalinowski J."/>
            <person name="Ruckert C."/>
        </authorList>
    </citation>
    <scope>NUCLEOTIDE SEQUENCE</scope>
    <source>
        <strain evidence="5">CGMCC 1.15958</strain>
    </source>
</reference>
<dbReference type="InterPro" id="IPR036942">
    <property type="entry name" value="Beta-barrel_TonB_sf"/>
</dbReference>
<comment type="subcellular location">
    <subcellularLocation>
        <location evidence="1">Cell outer membrane</location>
    </subcellularLocation>
</comment>
<feature type="chain" id="PRO_5037365887" description="TonB-dependent receptor" evidence="4">
    <location>
        <begin position="37"/>
        <end position="569"/>
    </location>
</feature>
<dbReference type="EMBL" id="BMKK01000002">
    <property type="protein sequence ID" value="GGD49210.1"/>
    <property type="molecule type" value="Genomic_DNA"/>
</dbReference>
<evidence type="ECO:0000313" key="5">
    <source>
        <dbReference type="EMBL" id="GGD49210.1"/>
    </source>
</evidence>
<dbReference type="AlphaFoldDB" id="A0A916YJS4"/>
<evidence type="ECO:0000256" key="2">
    <source>
        <dbReference type="ARBA" id="ARBA00023136"/>
    </source>
</evidence>
<evidence type="ECO:0000256" key="3">
    <source>
        <dbReference type="ARBA" id="ARBA00023237"/>
    </source>
</evidence>
<evidence type="ECO:0000256" key="4">
    <source>
        <dbReference type="SAM" id="SignalP"/>
    </source>
</evidence>
<keyword evidence="6" id="KW-1185">Reference proteome</keyword>
<protein>
    <recommendedName>
        <fullName evidence="7">TonB-dependent receptor</fullName>
    </recommendedName>
</protein>
<gene>
    <name evidence="5" type="ORF">GCM10011514_11740</name>
</gene>